<dbReference type="Pfam" id="PF00307">
    <property type="entry name" value="CH"/>
    <property type="match status" value="1"/>
</dbReference>
<feature type="domain" description="EB1 C-terminal" evidence="12">
    <location>
        <begin position="212"/>
        <end position="282"/>
    </location>
</feature>
<keyword evidence="3" id="KW-0132">Cell division</keyword>
<dbReference type="SUPFAM" id="SSF47576">
    <property type="entry name" value="Calponin-homology domain, CH-domain"/>
    <property type="match status" value="1"/>
</dbReference>
<dbReference type="GO" id="GO:0008017">
    <property type="term" value="F:microtubule binding"/>
    <property type="evidence" value="ECO:0007669"/>
    <property type="project" value="InterPro"/>
</dbReference>
<gene>
    <name evidence="13" type="ORF">WJX72_003972</name>
</gene>
<feature type="compositionally biased region" description="Low complexity" evidence="10">
    <location>
        <begin position="208"/>
        <end position="217"/>
    </location>
</feature>
<feature type="domain" description="Calponin-homology (CH)" evidence="11">
    <location>
        <begin position="12"/>
        <end position="114"/>
    </location>
</feature>
<keyword evidence="2" id="KW-0963">Cytoplasm</keyword>
<dbReference type="GO" id="GO:0005874">
    <property type="term" value="C:microtubule"/>
    <property type="evidence" value="ECO:0007669"/>
    <property type="project" value="UniProtKB-KW"/>
</dbReference>
<feature type="region of interest" description="Disordered" evidence="10">
    <location>
        <begin position="131"/>
        <end position="217"/>
    </location>
</feature>
<dbReference type="Proteomes" id="UP001489004">
    <property type="component" value="Unassembled WGS sequence"/>
</dbReference>
<evidence type="ECO:0000256" key="7">
    <source>
        <dbReference type="ARBA" id="ARBA00023306"/>
    </source>
</evidence>
<keyword evidence="14" id="KW-1185">Reference proteome</keyword>
<dbReference type="EMBL" id="JALJOR010000006">
    <property type="protein sequence ID" value="KAK9815458.1"/>
    <property type="molecule type" value="Genomic_DNA"/>
</dbReference>
<dbReference type="FunFam" id="1.10.418.10:FF:000028">
    <property type="entry name" value="RP/EB family microtubule-associated protein"/>
    <property type="match status" value="1"/>
</dbReference>
<keyword evidence="6" id="KW-0206">Cytoskeleton</keyword>
<evidence type="ECO:0000256" key="2">
    <source>
        <dbReference type="ARBA" id="ARBA00022490"/>
    </source>
</evidence>
<reference evidence="13 14" key="1">
    <citation type="journal article" date="2024" name="Nat. Commun.">
        <title>Phylogenomics reveals the evolutionary origins of lichenization in chlorophyte algae.</title>
        <authorList>
            <person name="Puginier C."/>
            <person name="Libourel C."/>
            <person name="Otte J."/>
            <person name="Skaloud P."/>
            <person name="Haon M."/>
            <person name="Grisel S."/>
            <person name="Petersen M."/>
            <person name="Berrin J.G."/>
            <person name="Delaux P.M."/>
            <person name="Dal Grande F."/>
            <person name="Keller J."/>
        </authorList>
    </citation>
    <scope>NUCLEOTIDE SEQUENCE [LARGE SCALE GENOMIC DNA]</scope>
    <source>
        <strain evidence="13 14">SAG 2043</strain>
    </source>
</reference>
<dbReference type="PROSITE" id="PS50021">
    <property type="entry name" value="CH"/>
    <property type="match status" value="1"/>
</dbReference>
<evidence type="ECO:0000256" key="5">
    <source>
        <dbReference type="ARBA" id="ARBA00022776"/>
    </source>
</evidence>
<dbReference type="InterPro" id="IPR004953">
    <property type="entry name" value="EB1_C"/>
</dbReference>
<keyword evidence="4 9" id="KW-0493">Microtubule</keyword>
<evidence type="ECO:0000256" key="4">
    <source>
        <dbReference type="ARBA" id="ARBA00022701"/>
    </source>
</evidence>
<evidence type="ECO:0000256" key="3">
    <source>
        <dbReference type="ARBA" id="ARBA00022618"/>
    </source>
</evidence>
<dbReference type="InterPro" id="IPR027328">
    <property type="entry name" value="MAPRE"/>
</dbReference>
<keyword evidence="7" id="KW-0131">Cell cycle</keyword>
<organism evidence="13 14">
    <name type="scientific">[Myrmecia] bisecta</name>
    <dbReference type="NCBI Taxonomy" id="41462"/>
    <lineage>
        <taxon>Eukaryota</taxon>
        <taxon>Viridiplantae</taxon>
        <taxon>Chlorophyta</taxon>
        <taxon>core chlorophytes</taxon>
        <taxon>Trebouxiophyceae</taxon>
        <taxon>Trebouxiales</taxon>
        <taxon>Trebouxiaceae</taxon>
        <taxon>Myrmecia</taxon>
    </lineage>
</organism>
<name>A0AAW1Q3P5_9CHLO</name>
<sequence length="299" mass="32356">MAGIGMMDGAYFVGRNEILQWLNQTLDLNLSKIEQTASGAIACQLLDALHPGAVALNKVDFNAKNDYEYIANYKVLQAGFSKLQIDKHIEVNKLVKARPLDNIEFMQWFKSYWDSHTGGGQPIDYDAVGRRAASKTGDMKGASRPASSQPKRASSSGQPAAAKPGATSARGAPASTLARQTSGAAQAAAKEAARAVHRTHSQGSEDGAAMQSSAAAQSQVTELTGQVTELKLKVDTVERERDFYFDKLRDIEILCQSPELQSIPIVKVFEKILYAADEKEAKEAMMQAQRQYGTAQNGA</sequence>
<dbReference type="Gene3D" id="1.20.5.1430">
    <property type="match status" value="1"/>
</dbReference>
<dbReference type="AlphaFoldDB" id="A0AAW1Q3P5"/>
<dbReference type="InterPro" id="IPR001715">
    <property type="entry name" value="CH_dom"/>
</dbReference>
<dbReference type="GO" id="GO:0009524">
    <property type="term" value="C:phragmoplast"/>
    <property type="evidence" value="ECO:0007669"/>
    <property type="project" value="UniProtKB-SubCell"/>
</dbReference>
<protein>
    <submittedName>
        <fullName evidence="13">Uncharacterized protein</fullName>
    </submittedName>
</protein>
<evidence type="ECO:0000256" key="1">
    <source>
        <dbReference type="ARBA" id="ARBA00010729"/>
    </source>
</evidence>
<dbReference type="SUPFAM" id="SSF140612">
    <property type="entry name" value="EB1 dimerisation domain-like"/>
    <property type="match status" value="1"/>
</dbReference>
<evidence type="ECO:0000259" key="11">
    <source>
        <dbReference type="PROSITE" id="PS50021"/>
    </source>
</evidence>
<keyword evidence="5" id="KW-0498">Mitosis</keyword>
<dbReference type="Pfam" id="PF03271">
    <property type="entry name" value="EB1"/>
    <property type="match status" value="1"/>
</dbReference>
<dbReference type="GO" id="GO:0009652">
    <property type="term" value="P:thigmotropism"/>
    <property type="evidence" value="ECO:0007669"/>
    <property type="project" value="UniProtKB-ARBA"/>
</dbReference>
<dbReference type="InterPro" id="IPR036133">
    <property type="entry name" value="EB1_C_sf"/>
</dbReference>
<feature type="compositionally biased region" description="Polar residues" evidence="10">
    <location>
        <begin position="145"/>
        <end position="158"/>
    </location>
</feature>
<evidence type="ECO:0000256" key="8">
    <source>
        <dbReference type="ARBA" id="ARBA00060413"/>
    </source>
</evidence>
<dbReference type="PROSITE" id="PS51230">
    <property type="entry name" value="EB1_C"/>
    <property type="match status" value="1"/>
</dbReference>
<dbReference type="InterPro" id="IPR036872">
    <property type="entry name" value="CH_dom_sf"/>
</dbReference>
<evidence type="ECO:0000313" key="14">
    <source>
        <dbReference type="Proteomes" id="UP001489004"/>
    </source>
</evidence>
<comment type="subcellular location">
    <subcellularLocation>
        <location evidence="8">Cytoplasm</location>
        <location evidence="8">Cytoskeleton</location>
        <location evidence="8">Phragmoplast</location>
    </subcellularLocation>
</comment>
<evidence type="ECO:0000256" key="6">
    <source>
        <dbReference type="ARBA" id="ARBA00023212"/>
    </source>
</evidence>
<dbReference type="PANTHER" id="PTHR10623">
    <property type="entry name" value="MICROTUBULE-ASSOCIATED PROTEIN RP/EB FAMILY MEMBER"/>
    <property type="match status" value="1"/>
</dbReference>
<evidence type="ECO:0000313" key="13">
    <source>
        <dbReference type="EMBL" id="KAK9815458.1"/>
    </source>
</evidence>
<accession>A0AAW1Q3P5</accession>
<comment type="caution">
    <text evidence="13">The sequence shown here is derived from an EMBL/GenBank/DDBJ whole genome shotgun (WGS) entry which is preliminary data.</text>
</comment>
<evidence type="ECO:0000259" key="12">
    <source>
        <dbReference type="PROSITE" id="PS51230"/>
    </source>
</evidence>
<proteinExistence type="inferred from homology"/>
<dbReference type="Gene3D" id="1.10.418.10">
    <property type="entry name" value="Calponin-like domain"/>
    <property type="match status" value="1"/>
</dbReference>
<dbReference type="GO" id="GO:0051301">
    <property type="term" value="P:cell division"/>
    <property type="evidence" value="ECO:0007669"/>
    <property type="project" value="UniProtKB-KW"/>
</dbReference>
<evidence type="ECO:0000256" key="9">
    <source>
        <dbReference type="PROSITE-ProRule" id="PRU00576"/>
    </source>
</evidence>
<comment type="similarity">
    <text evidence="1">Belongs to the MAPRE family.</text>
</comment>
<evidence type="ECO:0000256" key="10">
    <source>
        <dbReference type="SAM" id="MobiDB-lite"/>
    </source>
</evidence>